<proteinExistence type="predicted"/>
<evidence type="ECO:0000313" key="1">
    <source>
        <dbReference type="EMBL" id="WNH07701.1"/>
    </source>
</evidence>
<dbReference type="RefSeq" id="WP_415864584.1">
    <property type="nucleotide sequence ID" value="NZ_CP134537.1"/>
</dbReference>
<reference evidence="1 2" key="1">
    <citation type="submission" date="2023-09" db="EMBL/GenBank/DDBJ databases">
        <title>Thalassobella suaedae gen. nov., sp. nov., a marine bacterium of the family Flavobacteriaceae isolated from a halophyte Suaeda japonica.</title>
        <authorList>
            <person name="Lee S.Y."/>
            <person name="Hwang C.Y."/>
        </authorList>
    </citation>
    <scope>NUCLEOTIDE SEQUENCE [LARGE SCALE GENOMIC DNA]</scope>
    <source>
        <strain evidence="1 2">HL-DH14</strain>
    </source>
</reference>
<evidence type="ECO:0000313" key="2">
    <source>
        <dbReference type="Proteomes" id="UP001302806"/>
    </source>
</evidence>
<sequence length="307" mass="36446">MTDKIELPSYEEIKKGIDEILLYDKWDNYKVKSSPKKFERRLHELFTSKLGVFPHIIKLMKSEDFTFPFYRLRKESKTMNTKLISEYSYPPNSVIKKVQRANIPYHPVFYCADSPMAAIMETIRDEKTINPKTNYYLSKWELKPDIEFKVSPFLFGNLADSSPYKILSDDNFKKIEELLKDYSKDEIEGMKKIMHLLSHLFIFENTYVVSSFIAHNYIYASHNFRTDIFIYPSHQTNRERVNFAIHPNVVTEKLQLKSVYKINILDFPEDKKSCTINSNKIGTNEDSIIYWKNVTDEDKQELKKMFE</sequence>
<gene>
    <name evidence="1" type="ORF">RHP51_10825</name>
</gene>
<organism evidence="1 2">
    <name type="scientific">Thalassobellus suaedae</name>
    <dbReference type="NCBI Taxonomy" id="3074124"/>
    <lineage>
        <taxon>Bacteria</taxon>
        <taxon>Pseudomonadati</taxon>
        <taxon>Bacteroidota</taxon>
        <taxon>Flavobacteriia</taxon>
        <taxon>Flavobacteriales</taxon>
        <taxon>Flavobacteriaceae</taxon>
        <taxon>Thalassobellus</taxon>
    </lineage>
</organism>
<dbReference type="EMBL" id="CP134537">
    <property type="protein sequence ID" value="WNH07701.1"/>
    <property type="molecule type" value="Genomic_DNA"/>
</dbReference>
<accession>A0ABY9XP46</accession>
<name>A0ABY9XP46_9FLAO</name>
<protein>
    <submittedName>
        <fullName evidence="1">RES domain-containing protein</fullName>
    </submittedName>
</protein>
<dbReference type="Proteomes" id="UP001302806">
    <property type="component" value="Chromosome"/>
</dbReference>